<keyword evidence="3" id="KW-0067">ATP-binding</keyword>
<keyword evidence="2" id="KW-0547">Nucleotide-binding</keyword>
<keyword evidence="5" id="KW-1185">Reference proteome</keyword>
<dbReference type="EMBL" id="JBHSGK010000003">
    <property type="protein sequence ID" value="MFC4735509.1"/>
    <property type="molecule type" value="Genomic_DNA"/>
</dbReference>
<organism evidence="4 5">
    <name type="scientific">Bacillus daqingensis</name>
    <dbReference type="NCBI Taxonomy" id="872396"/>
    <lineage>
        <taxon>Bacteria</taxon>
        <taxon>Bacillati</taxon>
        <taxon>Bacillota</taxon>
        <taxon>Bacilli</taxon>
        <taxon>Bacillales</taxon>
        <taxon>Bacillaceae</taxon>
        <taxon>Bacillus</taxon>
    </lineage>
</organism>
<dbReference type="PANTHER" id="PTHR43024:SF1">
    <property type="entry name" value="UDP-N-ACETYLMURAMOYL-TRIPEPTIDE--D-ALANYL-D-ALANINE LIGASE"/>
    <property type="match status" value="1"/>
</dbReference>
<proteinExistence type="predicted"/>
<evidence type="ECO:0000256" key="3">
    <source>
        <dbReference type="ARBA" id="ARBA00022840"/>
    </source>
</evidence>
<dbReference type="InterPro" id="IPR036615">
    <property type="entry name" value="Mur_ligase_C_dom_sf"/>
</dbReference>
<protein>
    <recommendedName>
        <fullName evidence="6">UDP-N-acetylmuramoyl-tripeptide--D-alanyl-D-alanine ligase</fullName>
    </recommendedName>
</protein>
<evidence type="ECO:0000256" key="1">
    <source>
        <dbReference type="ARBA" id="ARBA00022598"/>
    </source>
</evidence>
<evidence type="ECO:0008006" key="6">
    <source>
        <dbReference type="Google" id="ProtNLM"/>
    </source>
</evidence>
<reference evidence="5" key="1">
    <citation type="journal article" date="2019" name="Int. J. Syst. Evol. Microbiol.">
        <title>The Global Catalogue of Microorganisms (GCM) 10K type strain sequencing project: providing services to taxonomists for standard genome sequencing and annotation.</title>
        <authorList>
            <consortium name="The Broad Institute Genomics Platform"/>
            <consortium name="The Broad Institute Genome Sequencing Center for Infectious Disease"/>
            <person name="Wu L."/>
            <person name="Ma J."/>
        </authorList>
    </citation>
    <scope>NUCLEOTIDE SEQUENCE [LARGE SCALE GENOMIC DNA]</scope>
    <source>
        <strain evidence="5">JCM 12165</strain>
    </source>
</reference>
<keyword evidence="1" id="KW-0436">Ligase</keyword>
<name>A0ABV9NVD2_9BACI</name>
<comment type="caution">
    <text evidence="4">The sequence shown here is derived from an EMBL/GenBank/DDBJ whole genome shotgun (WGS) entry which is preliminary data.</text>
</comment>
<dbReference type="InterPro" id="IPR035911">
    <property type="entry name" value="MurE/MurF_N"/>
</dbReference>
<accession>A0ABV9NVD2</accession>
<dbReference type="InterPro" id="IPR051046">
    <property type="entry name" value="MurCDEF_CellWall_CoF430Synth"/>
</dbReference>
<evidence type="ECO:0000256" key="2">
    <source>
        <dbReference type="ARBA" id="ARBA00022741"/>
    </source>
</evidence>
<dbReference type="RefSeq" id="WP_377908133.1">
    <property type="nucleotide sequence ID" value="NZ_JBHSGK010000003.1"/>
</dbReference>
<evidence type="ECO:0000313" key="5">
    <source>
        <dbReference type="Proteomes" id="UP001595896"/>
    </source>
</evidence>
<evidence type="ECO:0000313" key="4">
    <source>
        <dbReference type="EMBL" id="MFC4735509.1"/>
    </source>
</evidence>
<dbReference type="Proteomes" id="UP001595896">
    <property type="component" value="Unassembled WGS sequence"/>
</dbReference>
<dbReference type="Gene3D" id="3.40.1390.10">
    <property type="entry name" value="MurE/MurF, N-terminal domain"/>
    <property type="match status" value="1"/>
</dbReference>
<dbReference type="PANTHER" id="PTHR43024">
    <property type="entry name" value="UDP-N-ACETYLMURAMOYL-TRIPEPTIDE--D-ALANYL-D-ALANINE LIGASE"/>
    <property type="match status" value="1"/>
</dbReference>
<gene>
    <name evidence="4" type="ORF">ACFO4L_02825</name>
</gene>
<dbReference type="SUPFAM" id="SSF63418">
    <property type="entry name" value="MurE/MurF N-terminal domain"/>
    <property type="match status" value="1"/>
</dbReference>
<sequence length="397" mass="44566">MSIFVTPELLSAYASSQRGTTDVQEFANVTSSIYEVVEGSLFVPVSGPRYDGHQFIEAAVEGGAAAALWRKTEPVPDTIPEHFPLFMTDSPEQVCKDLAAYYLQHHKAKVVLVEGDYTAGVMLRMMTAWMKGRKTAVLNERQLESASDAELILSLDTDTEVVFLHIEENEKRRESLAGLLKPEISLVCTVDAAYTKASNDAGTIVTTLFPPSPSADRNDLPDWLAVYAPLIQTAENSYRRLTGKTHPPASFLRPEVFGFQVMPAMNGGYVLFESEAMEEAELDYSLGWLSHTGNYDRRYLIIDEGFQSDRYHKAVHELFAKHITIAITDVIAVGEKAFWVHDALERAQRDDVISFYYKTHVDAIDKLKEALVGNNLIMYKGANREMIYEILHELNRD</sequence>
<dbReference type="Gene3D" id="3.90.190.20">
    <property type="entry name" value="Mur ligase, C-terminal domain"/>
    <property type="match status" value="1"/>
</dbReference>